<evidence type="ECO:0000256" key="1">
    <source>
        <dbReference type="SAM" id="Phobius"/>
    </source>
</evidence>
<dbReference type="EMBL" id="JASBQV010000021">
    <property type="protein sequence ID" value="MDI3235767.1"/>
    <property type="molecule type" value="Genomic_DNA"/>
</dbReference>
<gene>
    <name evidence="2" type="ORF">QK289_12175</name>
</gene>
<keyword evidence="1" id="KW-0812">Transmembrane</keyword>
<keyword evidence="3" id="KW-1185">Reference proteome</keyword>
<accession>A0ABT6R4R8</accession>
<organism evidence="2 3">
    <name type="scientific">Exiguobacterium antarcticum</name>
    <dbReference type="NCBI Taxonomy" id="132920"/>
    <lineage>
        <taxon>Bacteria</taxon>
        <taxon>Bacillati</taxon>
        <taxon>Bacillota</taxon>
        <taxon>Bacilli</taxon>
        <taxon>Bacillales</taxon>
        <taxon>Bacillales Family XII. Incertae Sedis</taxon>
        <taxon>Exiguobacterium</taxon>
    </lineage>
</organism>
<dbReference type="RefSeq" id="WP_282356749.1">
    <property type="nucleotide sequence ID" value="NZ_JASBQV010000021.1"/>
</dbReference>
<keyword evidence="1" id="KW-0472">Membrane</keyword>
<feature type="transmembrane region" description="Helical" evidence="1">
    <location>
        <begin position="32"/>
        <end position="52"/>
    </location>
</feature>
<evidence type="ECO:0000313" key="3">
    <source>
        <dbReference type="Proteomes" id="UP001243286"/>
    </source>
</evidence>
<protein>
    <submittedName>
        <fullName evidence="2">Uncharacterized protein</fullName>
    </submittedName>
</protein>
<feature type="transmembrane region" description="Helical" evidence="1">
    <location>
        <begin position="97"/>
        <end position="117"/>
    </location>
</feature>
<feature type="transmembrane region" description="Helical" evidence="1">
    <location>
        <begin position="64"/>
        <end position="85"/>
    </location>
</feature>
<evidence type="ECO:0000313" key="2">
    <source>
        <dbReference type="EMBL" id="MDI3235767.1"/>
    </source>
</evidence>
<reference evidence="2 3" key="1">
    <citation type="submission" date="2023-04" db="EMBL/GenBank/DDBJ databases">
        <title>Antarctic isolates genomes.</title>
        <authorList>
            <person name="Dimov S.G."/>
        </authorList>
    </citation>
    <scope>NUCLEOTIDE SEQUENCE [LARGE SCALE GENOMIC DNA]</scope>
    <source>
        <strain evidence="2 3">AL19</strain>
    </source>
</reference>
<dbReference type="Proteomes" id="UP001243286">
    <property type="component" value="Unassembled WGS sequence"/>
</dbReference>
<sequence length="132" mass="15164">MRLVSYSAVSAIGSFLLFTAYAFLTNVENEFLYQFGTFATTLFTFAIGLPMLLIARRYPLSLRLLIYLTAGVFAILLFVGFYDYFGQMTFVESRSNLSGIIQFATLACLFYIVPYEWMYQKKRHSNRPSMSS</sequence>
<proteinExistence type="predicted"/>
<comment type="caution">
    <text evidence="2">The sequence shown here is derived from an EMBL/GenBank/DDBJ whole genome shotgun (WGS) entry which is preliminary data.</text>
</comment>
<name>A0ABT6R4R8_9BACL</name>
<keyword evidence="1" id="KW-1133">Transmembrane helix</keyword>